<name>A0A1V9Z8D8_ACHHY</name>
<sequence length="590" mass="64422">MEVATTQSPLREDDIWGTTEHDDEEVPFLDMQFDGDASDDEDDETYTPSEDEDAEMNFESDDDELLPAEQVDTALWPNLDERHQWVRKYERQSKQWMRKYGSRIDSEARPEASHRFRSERRWKPILRVSFYLGFLICGFQWWHTLHVYQGAVLAPAEAWAHLQACAETMLPSLYSALHEGTAETDESPVDVGPQVNESAVDGEVRGDTEEATITTDANSSEPEEPTIIAAEPLRNVPAHSNDEALLEEASNDVFENEVIEAAEAVHEAEEVVVDSNGDIVPADTDKPVVADESELPTSTAITDEPVIANDPEGPTGTVNTEGTTVEIDSIPDEELPLDDAMIAPTDDAPVPATTDEATAPVTTAEQADEVSVEVNTGAEDKATTPTDAEATVDLAGDDPPAAASPEHGADDASLTTDDRTDDAVSMEDRTKMEAAITACADGLKAMVRERFKPEATTLATAACEGAVASSAPVAALHQQAWILRGDLKNFVRDFAGAEADYSHAESLAPPPAALELKLVSTRWLALYEGLHLDALRTECQLYLERNLSAVGPLRQVATDWLLVLSSHADPQDKRHLVSVLVQTRKITMLR</sequence>
<feature type="compositionally biased region" description="Acidic residues" evidence="1">
    <location>
        <begin position="36"/>
        <end position="63"/>
    </location>
</feature>
<evidence type="ECO:0000313" key="3">
    <source>
        <dbReference type="Proteomes" id="UP000243579"/>
    </source>
</evidence>
<dbReference type="EMBL" id="JNBR01000367">
    <property type="protein sequence ID" value="OQR94274.1"/>
    <property type="molecule type" value="Genomic_DNA"/>
</dbReference>
<feature type="region of interest" description="Disordered" evidence="1">
    <location>
        <begin position="359"/>
        <end position="418"/>
    </location>
</feature>
<keyword evidence="3" id="KW-1185">Reference proteome</keyword>
<evidence type="ECO:0000313" key="2">
    <source>
        <dbReference type="EMBL" id="OQR94274.1"/>
    </source>
</evidence>
<feature type="compositionally biased region" description="Polar residues" evidence="1">
    <location>
        <begin position="211"/>
        <end position="220"/>
    </location>
</feature>
<reference evidence="2 3" key="1">
    <citation type="journal article" date="2014" name="Genome Biol. Evol.">
        <title>The secreted proteins of Achlya hypogyna and Thraustotheca clavata identify the ancestral oomycete secretome and reveal gene acquisitions by horizontal gene transfer.</title>
        <authorList>
            <person name="Misner I."/>
            <person name="Blouin N."/>
            <person name="Leonard G."/>
            <person name="Richards T.A."/>
            <person name="Lane C.E."/>
        </authorList>
    </citation>
    <scope>NUCLEOTIDE SEQUENCE [LARGE SCALE GENOMIC DNA]</scope>
    <source>
        <strain evidence="2 3">ATCC 48635</strain>
    </source>
</reference>
<dbReference type="OrthoDB" id="76549at2759"/>
<feature type="region of interest" description="Disordered" evidence="1">
    <location>
        <begin position="1"/>
        <end position="63"/>
    </location>
</feature>
<proteinExistence type="predicted"/>
<dbReference type="AlphaFoldDB" id="A0A1V9Z8D8"/>
<dbReference type="Proteomes" id="UP000243579">
    <property type="component" value="Unassembled WGS sequence"/>
</dbReference>
<gene>
    <name evidence="2" type="ORF">ACHHYP_01557</name>
</gene>
<organism evidence="2 3">
    <name type="scientific">Achlya hypogyna</name>
    <name type="common">Oomycete</name>
    <name type="synonym">Protoachlya hypogyna</name>
    <dbReference type="NCBI Taxonomy" id="1202772"/>
    <lineage>
        <taxon>Eukaryota</taxon>
        <taxon>Sar</taxon>
        <taxon>Stramenopiles</taxon>
        <taxon>Oomycota</taxon>
        <taxon>Saprolegniomycetes</taxon>
        <taxon>Saprolegniales</taxon>
        <taxon>Achlyaceae</taxon>
        <taxon>Achlya</taxon>
    </lineage>
</organism>
<evidence type="ECO:0000256" key="1">
    <source>
        <dbReference type="SAM" id="MobiDB-lite"/>
    </source>
</evidence>
<accession>A0A1V9Z8D8</accession>
<feature type="region of interest" description="Disordered" evidence="1">
    <location>
        <begin position="199"/>
        <end position="223"/>
    </location>
</feature>
<protein>
    <submittedName>
        <fullName evidence="2">Uncharacterized protein</fullName>
    </submittedName>
</protein>
<comment type="caution">
    <text evidence="2">The sequence shown here is derived from an EMBL/GenBank/DDBJ whole genome shotgun (WGS) entry which is preliminary data.</text>
</comment>